<evidence type="ECO:0000313" key="4">
    <source>
        <dbReference type="Proteomes" id="UP001497512"/>
    </source>
</evidence>
<dbReference type="InterPro" id="IPR036280">
    <property type="entry name" value="Multihaem_cyt_sf"/>
</dbReference>
<organism evidence="3 4">
    <name type="scientific">Sphagnum troendelagicum</name>
    <dbReference type="NCBI Taxonomy" id="128251"/>
    <lineage>
        <taxon>Eukaryota</taxon>
        <taxon>Viridiplantae</taxon>
        <taxon>Streptophyta</taxon>
        <taxon>Embryophyta</taxon>
        <taxon>Bryophyta</taxon>
        <taxon>Sphagnophytina</taxon>
        <taxon>Sphagnopsida</taxon>
        <taxon>Sphagnales</taxon>
        <taxon>Sphagnaceae</taxon>
        <taxon>Sphagnum</taxon>
    </lineage>
</organism>
<dbReference type="PANTHER" id="PTHR44137:SF32">
    <property type="entry name" value="DNAJ HEAT SHOCK AMINO-TERMINAL DOMAIN PROTEIN"/>
    <property type="match status" value="1"/>
</dbReference>
<feature type="compositionally biased region" description="Basic and acidic residues" evidence="1">
    <location>
        <begin position="459"/>
        <end position="476"/>
    </location>
</feature>
<keyword evidence="4" id="KW-1185">Reference proteome</keyword>
<dbReference type="Pfam" id="PF00226">
    <property type="entry name" value="DnaJ"/>
    <property type="match status" value="1"/>
</dbReference>
<feature type="compositionally biased region" description="Acidic residues" evidence="1">
    <location>
        <begin position="389"/>
        <end position="411"/>
    </location>
</feature>
<dbReference type="EMBL" id="OZ019893">
    <property type="protein sequence ID" value="CAK9191031.1"/>
    <property type="molecule type" value="Genomic_DNA"/>
</dbReference>
<evidence type="ECO:0000313" key="3">
    <source>
        <dbReference type="EMBL" id="CAK9191031.1"/>
    </source>
</evidence>
<evidence type="ECO:0000256" key="1">
    <source>
        <dbReference type="SAM" id="MobiDB-lite"/>
    </source>
</evidence>
<proteinExistence type="predicted"/>
<dbReference type="Gene3D" id="1.10.287.110">
    <property type="entry name" value="DnaJ domain"/>
    <property type="match status" value="1"/>
</dbReference>
<gene>
    <name evidence="3" type="ORF">CSSPTR1EN2_LOCUS1187</name>
</gene>
<dbReference type="SUPFAM" id="SSF48695">
    <property type="entry name" value="Multiheme cytochromes"/>
    <property type="match status" value="1"/>
</dbReference>
<feature type="domain" description="J" evidence="2">
    <location>
        <begin position="67"/>
        <end position="131"/>
    </location>
</feature>
<feature type="region of interest" description="Disordered" evidence="1">
    <location>
        <begin position="144"/>
        <end position="169"/>
    </location>
</feature>
<dbReference type="Pfam" id="PF23551">
    <property type="entry name" value="Zn_ribbon_20"/>
    <property type="match status" value="1"/>
</dbReference>
<sequence length="602" mass="67599">MECNRDEAIRARDIAEKKYAAQDFVGAKKFVLKAQRLFPDLDGISQMLAVLDVHHVAQTKVSSNDLDWYGILQVEPVAADSIIKRQYRKLALLLHPDKNKAVGAEAAFKLVSEAFGVLSDKDKRAAHDARRGLKAEVWQAHTHVSSQAKAHATRTSEARAGGPHAATGGMPAPSSLTFWTACPECHMQYQYLRTYLNFQVQCQKCHKHFEAKEMMSNGSQRPKWRQSTLHEFSGKGQAAPFPPSRQQDCNGSVNTRGNWAKGNGFAGGGVEHVRSSAMPSSAAFSSKVAETVSVVQEAYLKVRRNRVEAEKEAKREKEKEKEKEREMKEILRQERWKQKKHKEELKAQEALDRMKMKQQEVANKGAKGKTSERNGNGSHSHKRKRNSNEEEEEEDEDEYQQEDDEYDDQEDSSFSPGGTKSVRIPSGFSVPRRSLRNKRNVAYNVDDSDNEELPQLKRSRLDAEAEEVVRTHGTDTDLGIKERIGKGKCVSNGDEEDEAFKSSGEAFKSNGCESAWQGSFQVQSKEKCNANDIVKDESSETAAAREARRKNSVEGLEEKFRRELNASFRVSGMGAKAVKESGKWEEGITVTERLAEEFPGQQ</sequence>
<evidence type="ECO:0000259" key="2">
    <source>
        <dbReference type="PROSITE" id="PS50076"/>
    </source>
</evidence>
<accession>A0ABP0TE86</accession>
<reference evidence="3 4" key="1">
    <citation type="submission" date="2024-02" db="EMBL/GenBank/DDBJ databases">
        <authorList>
            <consortium name="ELIXIR-Norway"/>
            <consortium name="Elixir Norway"/>
        </authorList>
    </citation>
    <scope>NUCLEOTIDE SEQUENCE [LARGE SCALE GENOMIC DNA]</scope>
</reference>
<dbReference type="SMART" id="SM00271">
    <property type="entry name" value="DnaJ"/>
    <property type="match status" value="1"/>
</dbReference>
<dbReference type="Proteomes" id="UP001497512">
    <property type="component" value="Chromosome 1"/>
</dbReference>
<protein>
    <recommendedName>
        <fullName evidence="2">J domain-containing protein</fullName>
    </recommendedName>
</protein>
<dbReference type="InterPro" id="IPR056988">
    <property type="entry name" value="Zn_ribbon_pln"/>
</dbReference>
<dbReference type="PANTHER" id="PTHR44137">
    <property type="entry name" value="BNAC03G44070D PROTEIN"/>
    <property type="match status" value="1"/>
</dbReference>
<feature type="compositionally biased region" description="Basic and acidic residues" evidence="1">
    <location>
        <begin position="306"/>
        <end position="358"/>
    </location>
</feature>
<name>A0ABP0TE86_9BRYO</name>
<dbReference type="InterPro" id="IPR001623">
    <property type="entry name" value="DnaJ_domain"/>
</dbReference>
<dbReference type="PROSITE" id="PS50076">
    <property type="entry name" value="DNAJ_2"/>
    <property type="match status" value="1"/>
</dbReference>
<feature type="region of interest" description="Disordered" evidence="1">
    <location>
        <begin position="306"/>
        <end position="476"/>
    </location>
</feature>
<dbReference type="SUPFAM" id="SSF46565">
    <property type="entry name" value="Chaperone J-domain"/>
    <property type="match status" value="1"/>
</dbReference>
<dbReference type="CDD" id="cd06257">
    <property type="entry name" value="DnaJ"/>
    <property type="match status" value="1"/>
</dbReference>
<dbReference type="PRINTS" id="PR00625">
    <property type="entry name" value="JDOMAIN"/>
</dbReference>
<dbReference type="InterPro" id="IPR036869">
    <property type="entry name" value="J_dom_sf"/>
</dbReference>